<dbReference type="AlphaFoldDB" id="A0A386B021"/>
<evidence type="ECO:0000256" key="3">
    <source>
        <dbReference type="ARBA" id="ARBA00023136"/>
    </source>
</evidence>
<name>A0A386B021_9CHLO</name>
<keyword evidence="5" id="KW-0934">Plastid</keyword>
<dbReference type="GO" id="GO:0015979">
    <property type="term" value="P:photosynthesis"/>
    <property type="evidence" value="ECO:0007669"/>
    <property type="project" value="InterPro"/>
</dbReference>
<reference evidence="5" key="2">
    <citation type="journal article" date="2019" name="Mol. Phylogenet. Evol.">
        <title>Reassessment of the classification of bryopsidales (chlorophyta) based on chloroplast phylogenomic analyses.</title>
        <authorList>
            <person name="Cremen M.C."/>
            <person name="Leliaert F."/>
            <person name="West J."/>
            <person name="Lam D.W."/>
            <person name="Shimada S."/>
            <person name="Lopez-Bautista J.M."/>
            <person name="Verbruggen H."/>
        </authorList>
    </citation>
    <scope>NUCLEOTIDE SEQUENCE</scope>
</reference>
<dbReference type="RefSeq" id="YP_009519042.1">
    <property type="nucleotide sequence ID" value="NC_039522.1"/>
</dbReference>
<dbReference type="EMBL" id="MH591105">
    <property type="protein sequence ID" value="AYC65040.1"/>
    <property type="molecule type" value="Genomic_DNA"/>
</dbReference>
<evidence type="ECO:0000256" key="4">
    <source>
        <dbReference type="SAM" id="Phobius"/>
    </source>
</evidence>
<dbReference type="GO" id="GO:0016020">
    <property type="term" value="C:membrane"/>
    <property type="evidence" value="ECO:0007669"/>
    <property type="project" value="InterPro"/>
</dbReference>
<reference evidence="5" key="1">
    <citation type="submission" date="2018-07" db="EMBL/GenBank/DDBJ databases">
        <authorList>
            <person name="Quirk P.G."/>
            <person name="Krulwich T.A."/>
        </authorList>
    </citation>
    <scope>NUCLEOTIDE SEQUENCE</scope>
</reference>
<geneLocation type="chloroplast" evidence="5"/>
<protein>
    <submittedName>
        <fullName evidence="5">Photosystem II protein N</fullName>
    </submittedName>
</protein>
<accession>A0A386B021</accession>
<evidence type="ECO:0000256" key="1">
    <source>
        <dbReference type="ARBA" id="ARBA00022692"/>
    </source>
</evidence>
<gene>
    <name evidence="5" type="primary">psbN</name>
</gene>
<proteinExistence type="predicted"/>
<dbReference type="Pfam" id="PF02468">
    <property type="entry name" value="PsbN"/>
    <property type="match status" value="1"/>
</dbReference>
<keyword evidence="3 4" id="KW-0472">Membrane</keyword>
<keyword evidence="5" id="KW-0150">Chloroplast</keyword>
<evidence type="ECO:0000313" key="5">
    <source>
        <dbReference type="EMBL" id="AYC65040.1"/>
    </source>
</evidence>
<evidence type="ECO:0000256" key="2">
    <source>
        <dbReference type="ARBA" id="ARBA00022989"/>
    </source>
</evidence>
<sequence length="42" mass="4885">MRNPALFITIFLFSILVSFTVYSIFRGFGPLSKKLRDPFDND</sequence>
<organism evidence="5">
    <name type="scientific">Callipsygma wilsonis</name>
    <dbReference type="NCBI Taxonomy" id="2320807"/>
    <lineage>
        <taxon>Eukaryota</taxon>
        <taxon>Viridiplantae</taxon>
        <taxon>Chlorophyta</taxon>
        <taxon>core chlorophytes</taxon>
        <taxon>Ulvophyceae</taxon>
        <taxon>TCBD clade</taxon>
        <taxon>Bryopsidales</taxon>
        <taxon>Halimedineae</taxon>
        <taxon>Halimedaceae</taxon>
        <taxon>Rhipiliopsideae</taxon>
        <taxon>Callipsygma</taxon>
    </lineage>
</organism>
<feature type="transmembrane region" description="Helical" evidence="4">
    <location>
        <begin position="6"/>
        <end position="25"/>
    </location>
</feature>
<dbReference type="InterPro" id="IPR003398">
    <property type="entry name" value="PSII_PsbN"/>
</dbReference>
<keyword evidence="2 4" id="KW-1133">Transmembrane helix</keyword>
<dbReference type="GeneID" id="38278911"/>
<keyword evidence="1 4" id="KW-0812">Transmembrane</keyword>